<evidence type="ECO:0000313" key="2">
    <source>
        <dbReference type="Proteomes" id="UP000265930"/>
    </source>
</evidence>
<evidence type="ECO:0000313" key="1">
    <source>
        <dbReference type="EMBL" id="RII36789.1"/>
    </source>
</evidence>
<accession>A0A399IX15</accession>
<dbReference type="Gene3D" id="1.10.10.10">
    <property type="entry name" value="Winged helix-like DNA-binding domain superfamily/Winged helix DNA-binding domain"/>
    <property type="match status" value="1"/>
</dbReference>
<sequence length="134" mass="16056">MVDNISDLELYKKKKEYNKDNFYTPVFNAFMRNKDLNVQEKCFFIYIQGFGEKCFQNQTTICEELNISKPTLRKLMNELEKKNYIYVQRKYSHNTKEKATPVLFPIPIDENTGQLSQHHKSLIKYMKSTYPSDY</sequence>
<dbReference type="AlphaFoldDB" id="A0A399IX15"/>
<dbReference type="RefSeq" id="WP_119365938.1">
    <property type="nucleotide sequence ID" value="NZ_QXDJ01000001.1"/>
</dbReference>
<dbReference type="EMBL" id="QXDJ01000001">
    <property type="protein sequence ID" value="RII36789.1"/>
    <property type="molecule type" value="Genomic_DNA"/>
</dbReference>
<dbReference type="InterPro" id="IPR036388">
    <property type="entry name" value="WH-like_DNA-bd_sf"/>
</dbReference>
<protein>
    <submittedName>
        <fullName evidence="1">Helix-turn-helix domain-containing protein</fullName>
    </submittedName>
</protein>
<proteinExistence type="predicted"/>
<organism evidence="1 2">
    <name type="scientific">Clostridium chromiireducens</name>
    <dbReference type="NCBI Taxonomy" id="225345"/>
    <lineage>
        <taxon>Bacteria</taxon>
        <taxon>Bacillati</taxon>
        <taxon>Bacillota</taxon>
        <taxon>Clostridia</taxon>
        <taxon>Eubacteriales</taxon>
        <taxon>Clostridiaceae</taxon>
        <taxon>Clostridium</taxon>
    </lineage>
</organism>
<name>A0A399IX15_9CLOT</name>
<reference evidence="1 2" key="1">
    <citation type="submission" date="2018-08" db="EMBL/GenBank/DDBJ databases">
        <title>Genome of Clostridium chromiireducens C1, DSM12136.</title>
        <authorList>
            <person name="Xing M."/>
            <person name="Wei Y."/>
            <person name="Ang E.L."/>
            <person name="Zhao H."/>
            <person name="Zhang Y."/>
        </authorList>
    </citation>
    <scope>NUCLEOTIDE SEQUENCE [LARGE SCALE GENOMIC DNA]</scope>
    <source>
        <strain evidence="1 2">C1</strain>
    </source>
</reference>
<dbReference type="SUPFAM" id="SSF46785">
    <property type="entry name" value="Winged helix' DNA-binding domain"/>
    <property type="match status" value="1"/>
</dbReference>
<dbReference type="InterPro" id="IPR036390">
    <property type="entry name" value="WH_DNA-bd_sf"/>
</dbReference>
<gene>
    <name evidence="1" type="ORF">D2A34_05245</name>
</gene>
<dbReference type="Proteomes" id="UP000265930">
    <property type="component" value="Unassembled WGS sequence"/>
</dbReference>
<comment type="caution">
    <text evidence="1">The sequence shown here is derived from an EMBL/GenBank/DDBJ whole genome shotgun (WGS) entry which is preliminary data.</text>
</comment>
<dbReference type="Pfam" id="PF13730">
    <property type="entry name" value="HTH_36"/>
    <property type="match status" value="1"/>
</dbReference>